<evidence type="ECO:0000256" key="8">
    <source>
        <dbReference type="ARBA" id="ARBA00022840"/>
    </source>
</evidence>
<dbReference type="SMART" id="SM00220">
    <property type="entry name" value="S_TKc"/>
    <property type="match status" value="1"/>
</dbReference>
<dbReference type="InterPro" id="IPR000719">
    <property type="entry name" value="Prot_kinase_dom"/>
</dbReference>
<dbReference type="PROSITE" id="PS00107">
    <property type="entry name" value="PROTEIN_KINASE_ATP"/>
    <property type="match status" value="1"/>
</dbReference>
<dbReference type="Pfam" id="PF00069">
    <property type="entry name" value="Pkinase"/>
    <property type="match status" value="1"/>
</dbReference>
<evidence type="ECO:0000313" key="20">
    <source>
        <dbReference type="RefSeq" id="XP_011307396.1"/>
    </source>
</evidence>
<name>A0A9R1U536_9HYME</name>
<evidence type="ECO:0000313" key="19">
    <source>
        <dbReference type="Proteomes" id="UP000694866"/>
    </source>
</evidence>
<dbReference type="OrthoDB" id="63267at2759"/>
<evidence type="ECO:0000256" key="11">
    <source>
        <dbReference type="ARBA" id="ARBA00047462"/>
    </source>
</evidence>
<gene>
    <name evidence="20" type="primary">LOC105269097</name>
</gene>
<keyword evidence="6 12" id="KW-0547">Nucleotide-binding</keyword>
<dbReference type="PROSITE" id="PS50011">
    <property type="entry name" value="PROTEIN_KINASE_DOM"/>
    <property type="match status" value="1"/>
</dbReference>
<feature type="active site" description="Proton acceptor" evidence="13">
    <location>
        <position position="477"/>
    </location>
</feature>
<dbReference type="Gene3D" id="1.10.510.10">
    <property type="entry name" value="Transferase(Phosphotransferase) domain 1"/>
    <property type="match status" value="1"/>
</dbReference>
<dbReference type="InterPro" id="IPR014710">
    <property type="entry name" value="RmlC-like_jellyroll"/>
</dbReference>
<feature type="binding site" evidence="15">
    <location>
        <position position="387"/>
    </location>
    <ligand>
        <name>ATP</name>
        <dbReference type="ChEBI" id="CHEBI:30616"/>
    </ligand>
</feature>
<feature type="binding site" evidence="14">
    <location>
        <position position="383"/>
    </location>
    <ligand>
        <name>ATP</name>
        <dbReference type="ChEBI" id="CHEBI:30616"/>
    </ligand>
</feature>
<dbReference type="AlphaFoldDB" id="A0A9R1U536"/>
<dbReference type="InterPro" id="IPR008271">
    <property type="entry name" value="Ser/Thr_kinase_AS"/>
</dbReference>
<keyword evidence="5 12" id="KW-0808">Transferase</keyword>
<organism evidence="19 20">
    <name type="scientific">Fopius arisanus</name>
    <dbReference type="NCBI Taxonomy" id="64838"/>
    <lineage>
        <taxon>Eukaryota</taxon>
        <taxon>Metazoa</taxon>
        <taxon>Ecdysozoa</taxon>
        <taxon>Arthropoda</taxon>
        <taxon>Hexapoda</taxon>
        <taxon>Insecta</taxon>
        <taxon>Pterygota</taxon>
        <taxon>Neoptera</taxon>
        <taxon>Endopterygota</taxon>
        <taxon>Hymenoptera</taxon>
        <taxon>Apocrita</taxon>
        <taxon>Ichneumonoidea</taxon>
        <taxon>Braconidae</taxon>
        <taxon>Opiinae</taxon>
        <taxon>Fopius</taxon>
    </lineage>
</organism>
<evidence type="ECO:0000259" key="17">
    <source>
        <dbReference type="PROSITE" id="PS50042"/>
    </source>
</evidence>
<dbReference type="PROSITE" id="PS51285">
    <property type="entry name" value="AGC_KINASE_CTER"/>
    <property type="match status" value="1"/>
</dbReference>
<protein>
    <recommendedName>
        <fullName evidence="2 12">cGMP-dependent protein kinase</fullName>
        <ecNumber evidence="2 12">2.7.11.12</ecNumber>
    </recommendedName>
</protein>
<dbReference type="Gene3D" id="2.60.120.10">
    <property type="entry name" value="Jelly Rolls"/>
    <property type="match status" value="2"/>
</dbReference>
<dbReference type="EC" id="2.7.11.12" evidence="2 12"/>
<evidence type="ECO:0000256" key="4">
    <source>
        <dbReference type="ARBA" id="ARBA00022535"/>
    </source>
</evidence>
<evidence type="ECO:0000259" key="16">
    <source>
        <dbReference type="PROSITE" id="PS50011"/>
    </source>
</evidence>
<evidence type="ECO:0000256" key="13">
    <source>
        <dbReference type="PIRSR" id="PIRSR000559-1"/>
    </source>
</evidence>
<dbReference type="CDD" id="cd05572">
    <property type="entry name" value="STKc_cGK"/>
    <property type="match status" value="1"/>
</dbReference>
<dbReference type="PROSITE" id="PS00108">
    <property type="entry name" value="PROTEIN_KINASE_ST"/>
    <property type="match status" value="1"/>
</dbReference>
<sequence>MEGPESFRCFPWMRHSGQKLVVTNLNDKNSKSNNKRKADQPDQPIYRRLSQVRKDAIFGAAQVIKNEEFPIFKKTLEEKKRITEAIRRNDFLYKMEEHQVDMIVSKMYPKVFQKRARLIKEGDIGHHLYVSETGDFEIFKGSEFQGSFGPGVAFGELALLYNVKRAVSVDVKPGGKVWVLERGAFVAARIKNAQEIIESNIEALRKIPLLKDLPRHVLSKISDLMHVEFFTVGSYILKQGHVGDKFYIINCGRVRITKTGDNGQETTLAVLEEGDYFGEKALYEAGGNRRQANAIADDRGAECLAIDRRTFLNYLGDLDSIKKRDWDSEYEIRKRSLNVQWISDYPDVKLSDLEIKAVIGEGSFGRVHLVTTKSIPNVSFALKRIKKCLVKNLDHQKYILDEKYIMKACKSPFICRLHQTYKDPKYVYFLMEACLGGDLRTLLYRNFKFDNSAAKFVIACTVEALDHLHSRDIVYRDLKPDNILLDSRGYAKLTDFGTSKRIGPYKTWSFVGTPEYMPPEIILEEGHDRAADYWSLGITIFELLTGRPPFDDDNKVRLYHKIVDGVDSLQMPDLKTSAQSIIKKLLRPKPVERLGYLKAGISDIRNHPWFSLFDWKALRNQTLRSPIILKVNNPLDTRHFDKYPLEREVAANDFSGWDADF</sequence>
<dbReference type="InterPro" id="IPR000595">
    <property type="entry name" value="cNMP-bd_dom"/>
</dbReference>
<evidence type="ECO:0000256" key="5">
    <source>
        <dbReference type="ARBA" id="ARBA00022679"/>
    </source>
</evidence>
<dbReference type="RefSeq" id="XP_011307396.1">
    <property type="nucleotide sequence ID" value="XM_011309094.1"/>
</dbReference>
<evidence type="ECO:0000256" key="14">
    <source>
        <dbReference type="PIRSR" id="PIRSR000559-2"/>
    </source>
</evidence>
<proteinExistence type="inferred from homology"/>
<dbReference type="InterPro" id="IPR017441">
    <property type="entry name" value="Protein_kinase_ATP_BS"/>
</dbReference>
<evidence type="ECO:0000256" key="9">
    <source>
        <dbReference type="ARBA" id="ARBA00022992"/>
    </source>
</evidence>
<reference evidence="20" key="1">
    <citation type="submission" date="2025-08" db="UniProtKB">
        <authorList>
            <consortium name="RefSeq"/>
        </authorList>
    </citation>
    <scope>IDENTIFICATION</scope>
    <source>
        <strain evidence="20">USDA-PBARC FA_bdor</strain>
        <tissue evidence="20">Whole organism</tissue>
    </source>
</reference>
<evidence type="ECO:0000256" key="6">
    <source>
        <dbReference type="ARBA" id="ARBA00022741"/>
    </source>
</evidence>
<dbReference type="Proteomes" id="UP000694866">
    <property type="component" value="Unplaced"/>
</dbReference>
<evidence type="ECO:0000256" key="10">
    <source>
        <dbReference type="ARBA" id="ARBA00047298"/>
    </source>
</evidence>
<feature type="domain" description="AGC-kinase C-terminal" evidence="18">
    <location>
        <begin position="611"/>
        <end position="661"/>
    </location>
</feature>
<dbReference type="GO" id="GO:0005524">
    <property type="term" value="F:ATP binding"/>
    <property type="evidence" value="ECO:0007669"/>
    <property type="project" value="UniProtKB-UniRule"/>
</dbReference>
<evidence type="ECO:0000256" key="12">
    <source>
        <dbReference type="PIRNR" id="PIRNR000559"/>
    </source>
</evidence>
<dbReference type="PROSITE" id="PS50042">
    <property type="entry name" value="CNMP_BINDING_3"/>
    <property type="match status" value="2"/>
</dbReference>
<feature type="domain" description="Cyclic nucleotide-binding" evidence="17">
    <location>
        <begin position="91"/>
        <end position="185"/>
    </location>
</feature>
<accession>A0A9R1U536</accession>
<dbReference type="SMART" id="SM00100">
    <property type="entry name" value="cNMP"/>
    <property type="match status" value="2"/>
</dbReference>
<keyword evidence="4 12" id="KW-0140">cGMP</keyword>
<dbReference type="InterPro" id="IPR011009">
    <property type="entry name" value="Kinase-like_dom_sf"/>
</dbReference>
<comment type="similarity">
    <text evidence="1 12">Belongs to the protein kinase superfamily. AGC Ser/Thr protein kinase family. cGMP subfamily.</text>
</comment>
<evidence type="ECO:0000256" key="1">
    <source>
        <dbReference type="ARBA" id="ARBA00006352"/>
    </source>
</evidence>
<evidence type="ECO:0000256" key="3">
    <source>
        <dbReference type="ARBA" id="ARBA00022527"/>
    </source>
</evidence>
<dbReference type="GO" id="GO:0004692">
    <property type="term" value="F:cGMP-dependent protein kinase activity"/>
    <property type="evidence" value="ECO:0007669"/>
    <property type="project" value="UniProtKB-EC"/>
</dbReference>
<dbReference type="GeneID" id="105269097"/>
<feature type="domain" description="Protein kinase" evidence="16">
    <location>
        <begin position="353"/>
        <end position="610"/>
    </location>
</feature>
<dbReference type="PIRSF" id="PIRSF000559">
    <property type="entry name" value="cGMP-dep_kinase"/>
    <property type="match status" value="1"/>
</dbReference>
<dbReference type="SUPFAM" id="SSF51206">
    <property type="entry name" value="cAMP-binding domain-like"/>
    <property type="match status" value="2"/>
</dbReference>
<evidence type="ECO:0000256" key="15">
    <source>
        <dbReference type="PROSITE-ProRule" id="PRU10141"/>
    </source>
</evidence>
<dbReference type="InterPro" id="IPR000961">
    <property type="entry name" value="AGC-kinase_C"/>
</dbReference>
<dbReference type="PRINTS" id="PR00104">
    <property type="entry name" value="CGMPKINASE"/>
</dbReference>
<keyword evidence="8 12" id="KW-0067">ATP-binding</keyword>
<feature type="domain" description="Cyclic nucleotide-binding" evidence="17">
    <location>
        <begin position="209"/>
        <end position="332"/>
    </location>
</feature>
<keyword evidence="7 12" id="KW-0418">Kinase</keyword>
<dbReference type="SMART" id="SM00133">
    <property type="entry name" value="S_TK_X"/>
    <property type="match status" value="1"/>
</dbReference>
<dbReference type="PANTHER" id="PTHR24353">
    <property type="entry name" value="CYCLIC NUCLEOTIDE-DEPENDENT PROTEIN KINASE"/>
    <property type="match status" value="1"/>
</dbReference>
<dbReference type="SUPFAM" id="SSF56112">
    <property type="entry name" value="Protein kinase-like (PK-like)"/>
    <property type="match status" value="1"/>
</dbReference>
<dbReference type="InterPro" id="IPR002374">
    <property type="entry name" value="cGMP_dep_kinase"/>
</dbReference>
<dbReference type="InterPro" id="IPR018488">
    <property type="entry name" value="cNMP-bd_CS"/>
</dbReference>
<comment type="catalytic activity">
    <reaction evidence="10 12">
        <text>L-threonyl-[protein] + ATP = O-phospho-L-threonyl-[protein] + ADP + H(+)</text>
        <dbReference type="Rhea" id="RHEA:46608"/>
        <dbReference type="Rhea" id="RHEA-COMP:11060"/>
        <dbReference type="Rhea" id="RHEA-COMP:11605"/>
        <dbReference type="ChEBI" id="CHEBI:15378"/>
        <dbReference type="ChEBI" id="CHEBI:30013"/>
        <dbReference type="ChEBI" id="CHEBI:30616"/>
        <dbReference type="ChEBI" id="CHEBI:61977"/>
        <dbReference type="ChEBI" id="CHEBI:456216"/>
        <dbReference type="EC" id="2.7.11.12"/>
    </reaction>
</comment>
<comment type="catalytic activity">
    <reaction evidence="11">
        <text>L-seryl-[protein] + ATP = O-phospho-L-seryl-[protein] + ADP + H(+)</text>
        <dbReference type="Rhea" id="RHEA:17989"/>
        <dbReference type="Rhea" id="RHEA-COMP:9863"/>
        <dbReference type="Rhea" id="RHEA-COMP:11604"/>
        <dbReference type="ChEBI" id="CHEBI:15378"/>
        <dbReference type="ChEBI" id="CHEBI:29999"/>
        <dbReference type="ChEBI" id="CHEBI:30616"/>
        <dbReference type="ChEBI" id="CHEBI:83421"/>
        <dbReference type="ChEBI" id="CHEBI:456216"/>
        <dbReference type="EC" id="2.7.11.12"/>
    </reaction>
</comment>
<dbReference type="InterPro" id="IPR018490">
    <property type="entry name" value="cNMP-bd_dom_sf"/>
</dbReference>
<dbReference type="KEGG" id="fas:105269097"/>
<evidence type="ECO:0000256" key="7">
    <source>
        <dbReference type="ARBA" id="ARBA00022777"/>
    </source>
</evidence>
<dbReference type="Gene3D" id="3.30.200.20">
    <property type="entry name" value="Phosphorylase Kinase, domain 1"/>
    <property type="match status" value="1"/>
</dbReference>
<dbReference type="FunFam" id="1.10.510.10:FF:000210">
    <property type="entry name" value="Non-specific serine/threonine protein kinase"/>
    <property type="match status" value="1"/>
</dbReference>
<keyword evidence="9 12" id="KW-0142">cGMP-binding</keyword>
<evidence type="ECO:0000259" key="18">
    <source>
        <dbReference type="PROSITE" id="PS51285"/>
    </source>
</evidence>
<keyword evidence="19" id="KW-1185">Reference proteome</keyword>
<dbReference type="Pfam" id="PF00027">
    <property type="entry name" value="cNMP_binding"/>
    <property type="match status" value="2"/>
</dbReference>
<dbReference type="PROSITE" id="PS00889">
    <property type="entry name" value="CNMP_BINDING_2"/>
    <property type="match status" value="1"/>
</dbReference>
<dbReference type="InterPro" id="IPR035014">
    <property type="entry name" value="STKc_cGK"/>
</dbReference>
<keyword evidence="3 12" id="KW-0723">Serine/threonine-protein kinase</keyword>
<dbReference type="CDD" id="cd00038">
    <property type="entry name" value="CAP_ED"/>
    <property type="match status" value="2"/>
</dbReference>
<evidence type="ECO:0000256" key="2">
    <source>
        <dbReference type="ARBA" id="ARBA00012428"/>
    </source>
</evidence>
<dbReference type="PANTHER" id="PTHR24353:SF144">
    <property type="match status" value="1"/>
</dbReference>
<dbReference type="GO" id="GO:0030553">
    <property type="term" value="F:cGMP binding"/>
    <property type="evidence" value="ECO:0007669"/>
    <property type="project" value="UniProtKB-KW"/>
</dbReference>